<evidence type="ECO:0000313" key="1">
    <source>
        <dbReference type="EMBL" id="GAG19483.1"/>
    </source>
</evidence>
<sequence>MGMMDREEFDPSRDVSTTSKRIRAIVETAEGRIESELYTVDDDGGFSAPSKTYLGHILRGLEAAGYDESALAAVRTAADEAANAG</sequence>
<dbReference type="Gene3D" id="3.10.490.10">
    <property type="entry name" value="Gamma-glutamyl cyclotransferase-like"/>
    <property type="match status" value="1"/>
</dbReference>
<protein>
    <submittedName>
        <fullName evidence="1">Uncharacterized protein</fullName>
    </submittedName>
</protein>
<reference evidence="1" key="1">
    <citation type="journal article" date="2014" name="Front. Microbiol.">
        <title>High frequency of phylogenetically diverse reductive dehalogenase-homologous genes in deep subseafloor sedimentary metagenomes.</title>
        <authorList>
            <person name="Kawai M."/>
            <person name="Futagami T."/>
            <person name="Toyoda A."/>
            <person name="Takaki Y."/>
            <person name="Nishi S."/>
            <person name="Hori S."/>
            <person name="Arai W."/>
            <person name="Tsubouchi T."/>
            <person name="Morono Y."/>
            <person name="Uchiyama I."/>
            <person name="Ito T."/>
            <person name="Fujiyama A."/>
            <person name="Inagaki F."/>
            <person name="Takami H."/>
        </authorList>
    </citation>
    <scope>NUCLEOTIDE SEQUENCE</scope>
    <source>
        <strain evidence="1">Expedition CK06-06</strain>
    </source>
</reference>
<name>X0W4G8_9ZZZZ</name>
<dbReference type="EMBL" id="BARS01030236">
    <property type="protein sequence ID" value="GAG19483.1"/>
    <property type="molecule type" value="Genomic_DNA"/>
</dbReference>
<comment type="caution">
    <text evidence="1">The sequence shown here is derived from an EMBL/GenBank/DDBJ whole genome shotgun (WGS) entry which is preliminary data.</text>
</comment>
<proteinExistence type="predicted"/>
<gene>
    <name evidence="1" type="ORF">S01H1_47174</name>
</gene>
<organism evidence="1">
    <name type="scientific">marine sediment metagenome</name>
    <dbReference type="NCBI Taxonomy" id="412755"/>
    <lineage>
        <taxon>unclassified sequences</taxon>
        <taxon>metagenomes</taxon>
        <taxon>ecological metagenomes</taxon>
    </lineage>
</organism>
<dbReference type="AlphaFoldDB" id="X0W4G8"/>
<accession>X0W4G8</accession>